<evidence type="ECO:0000313" key="2">
    <source>
        <dbReference type="EMBL" id="RDY01454.1"/>
    </source>
</evidence>
<feature type="non-terminal residue" evidence="2">
    <location>
        <position position="1"/>
    </location>
</feature>
<organism evidence="2 3">
    <name type="scientific">Mucuna pruriens</name>
    <name type="common">Velvet bean</name>
    <name type="synonym">Dolichos pruriens</name>
    <dbReference type="NCBI Taxonomy" id="157652"/>
    <lineage>
        <taxon>Eukaryota</taxon>
        <taxon>Viridiplantae</taxon>
        <taxon>Streptophyta</taxon>
        <taxon>Embryophyta</taxon>
        <taxon>Tracheophyta</taxon>
        <taxon>Spermatophyta</taxon>
        <taxon>Magnoliopsida</taxon>
        <taxon>eudicotyledons</taxon>
        <taxon>Gunneridae</taxon>
        <taxon>Pentapetalae</taxon>
        <taxon>rosids</taxon>
        <taxon>fabids</taxon>
        <taxon>Fabales</taxon>
        <taxon>Fabaceae</taxon>
        <taxon>Papilionoideae</taxon>
        <taxon>50 kb inversion clade</taxon>
        <taxon>NPAAA clade</taxon>
        <taxon>indigoferoid/millettioid clade</taxon>
        <taxon>Phaseoleae</taxon>
        <taxon>Mucuna</taxon>
    </lineage>
</organism>
<sequence>MSQTNEVDFVMPTLSSTIKMPTPVELTPKDDSIPSVSTALSLNKFSMRLVYSYFDTILGRHVEHGEDTKHKEVEALQGPLTRGRLKRLKEEKRRCSSLKDEARENKGPKGRRKGKIWIRKEMGYNTRHSLFEEEDKSKLDSLKTFFSLKYAMGYPSCNKMAPTPTLEASHSSSKVLLNNAIFSVPCTISECTFVDAMLNLGGSINAMPTSIYKSLNFSDLEPTGMTIQLANRSIVQPLGVLEDVLVQVNELIFPTDFYVLDIEDET</sequence>
<comment type="caution">
    <text evidence="2">The sequence shown here is derived from an EMBL/GenBank/DDBJ whole genome shotgun (WGS) entry which is preliminary data.</text>
</comment>
<keyword evidence="3" id="KW-1185">Reference proteome</keyword>
<dbReference type="EMBL" id="QJKJ01002764">
    <property type="protein sequence ID" value="RDY01454.1"/>
    <property type="molecule type" value="Genomic_DNA"/>
</dbReference>
<dbReference type="Proteomes" id="UP000257109">
    <property type="component" value="Unassembled WGS sequence"/>
</dbReference>
<gene>
    <name evidence="2" type="ORF">CR513_15207</name>
</gene>
<dbReference type="PANTHER" id="PTHR33067:SF15">
    <property type="entry name" value="RNA-DIRECTED DNA POLYMERASE"/>
    <property type="match status" value="1"/>
</dbReference>
<name>A0A371HFH0_MUCPR</name>
<evidence type="ECO:0000256" key="1">
    <source>
        <dbReference type="SAM" id="MobiDB-lite"/>
    </source>
</evidence>
<protein>
    <submittedName>
        <fullName evidence="2">Uncharacterized protein</fullName>
    </submittedName>
</protein>
<dbReference type="AlphaFoldDB" id="A0A371HFH0"/>
<evidence type="ECO:0000313" key="3">
    <source>
        <dbReference type="Proteomes" id="UP000257109"/>
    </source>
</evidence>
<reference evidence="2" key="1">
    <citation type="submission" date="2018-05" db="EMBL/GenBank/DDBJ databases">
        <title>Draft genome of Mucuna pruriens seed.</title>
        <authorList>
            <person name="Nnadi N.E."/>
            <person name="Vos R."/>
            <person name="Hasami M.H."/>
            <person name="Devisetty U.K."/>
            <person name="Aguiy J.C."/>
        </authorList>
    </citation>
    <scope>NUCLEOTIDE SEQUENCE [LARGE SCALE GENOMIC DNA]</scope>
    <source>
        <strain evidence="2">JCA_2017</strain>
    </source>
</reference>
<dbReference type="OrthoDB" id="778454at2759"/>
<accession>A0A371HFH0</accession>
<dbReference type="PANTHER" id="PTHR33067">
    <property type="entry name" value="RNA-DIRECTED DNA POLYMERASE-RELATED"/>
    <property type="match status" value="1"/>
</dbReference>
<proteinExistence type="predicted"/>
<feature type="region of interest" description="Disordered" evidence="1">
    <location>
        <begin position="89"/>
        <end position="112"/>
    </location>
</feature>
<dbReference type="CDD" id="cd00303">
    <property type="entry name" value="retropepsin_like"/>
    <property type="match status" value="1"/>
</dbReference>
<dbReference type="Gene3D" id="2.40.70.10">
    <property type="entry name" value="Acid Proteases"/>
    <property type="match status" value="1"/>
</dbReference>
<dbReference type="InterPro" id="IPR021109">
    <property type="entry name" value="Peptidase_aspartic_dom_sf"/>
</dbReference>
<feature type="compositionally biased region" description="Basic and acidic residues" evidence="1">
    <location>
        <begin position="89"/>
        <end position="107"/>
    </location>
</feature>